<dbReference type="GO" id="GO:0016757">
    <property type="term" value="F:glycosyltransferase activity"/>
    <property type="evidence" value="ECO:0007669"/>
    <property type="project" value="UniProtKB-KW"/>
</dbReference>
<accession>X1J8T0</accession>
<evidence type="ECO:0000313" key="7">
    <source>
        <dbReference type="EMBL" id="GAH77910.1"/>
    </source>
</evidence>
<evidence type="ECO:0000256" key="3">
    <source>
        <dbReference type="ARBA" id="ARBA00022679"/>
    </source>
</evidence>
<keyword evidence="1" id="KW-1277">Toxin-antitoxin system</keyword>
<name>X1J8T0_9ZZZZ</name>
<reference evidence="7" key="1">
    <citation type="journal article" date="2014" name="Front. Microbiol.">
        <title>High frequency of phylogenetically diverse reductive dehalogenase-homologous genes in deep subseafloor sedimentary metagenomes.</title>
        <authorList>
            <person name="Kawai M."/>
            <person name="Futagami T."/>
            <person name="Toyoda A."/>
            <person name="Takaki Y."/>
            <person name="Nishi S."/>
            <person name="Hori S."/>
            <person name="Arai W."/>
            <person name="Tsubouchi T."/>
            <person name="Morono Y."/>
            <person name="Uchiyama I."/>
            <person name="Ito T."/>
            <person name="Fujiyama A."/>
            <person name="Inagaki F."/>
            <person name="Takami H."/>
        </authorList>
    </citation>
    <scope>NUCLEOTIDE SEQUENCE</scope>
    <source>
        <strain evidence="7">Expedition CK06-06</strain>
    </source>
</reference>
<keyword evidence="3" id="KW-0808">Transferase</keyword>
<dbReference type="GO" id="GO:0003677">
    <property type="term" value="F:DNA binding"/>
    <property type="evidence" value="ECO:0007669"/>
    <property type="project" value="UniProtKB-KW"/>
</dbReference>
<feature type="non-terminal residue" evidence="7">
    <location>
        <position position="80"/>
    </location>
</feature>
<evidence type="ECO:0000259" key="6">
    <source>
        <dbReference type="PROSITE" id="PS52018"/>
    </source>
</evidence>
<dbReference type="GO" id="GO:0016779">
    <property type="term" value="F:nucleotidyltransferase activity"/>
    <property type="evidence" value="ECO:0007669"/>
    <property type="project" value="UniProtKB-KW"/>
</dbReference>
<dbReference type="InterPro" id="IPR029494">
    <property type="entry name" value="DarT"/>
</dbReference>
<keyword evidence="4" id="KW-0548">Nucleotidyltransferase</keyword>
<keyword evidence="2" id="KW-0328">Glycosyltransferase</keyword>
<evidence type="ECO:0000256" key="4">
    <source>
        <dbReference type="ARBA" id="ARBA00022695"/>
    </source>
</evidence>
<proteinExistence type="predicted"/>
<dbReference type="EMBL" id="BARU01040448">
    <property type="protein sequence ID" value="GAH77910.1"/>
    <property type="molecule type" value="Genomic_DNA"/>
</dbReference>
<evidence type="ECO:0000256" key="1">
    <source>
        <dbReference type="ARBA" id="ARBA00022649"/>
    </source>
</evidence>
<keyword evidence="5" id="KW-0238">DNA-binding</keyword>
<sequence>MIISDRNAASDWARFNTVIDGLAALDKDKIYARYWTNVDNQYDLWENKSIKCAEVLIPDRVEPKYIVGAYVANQTALEAF</sequence>
<organism evidence="7">
    <name type="scientific">marine sediment metagenome</name>
    <dbReference type="NCBI Taxonomy" id="412755"/>
    <lineage>
        <taxon>unclassified sequences</taxon>
        <taxon>metagenomes</taxon>
        <taxon>ecological metagenomes</taxon>
    </lineage>
</organism>
<dbReference type="PROSITE" id="PS52018">
    <property type="entry name" value="DART"/>
    <property type="match status" value="1"/>
</dbReference>
<feature type="domain" description="DarT" evidence="6">
    <location>
        <begin position="1"/>
        <end position="80"/>
    </location>
</feature>
<evidence type="ECO:0000256" key="5">
    <source>
        <dbReference type="ARBA" id="ARBA00023125"/>
    </source>
</evidence>
<evidence type="ECO:0000256" key="2">
    <source>
        <dbReference type="ARBA" id="ARBA00022676"/>
    </source>
</evidence>
<gene>
    <name evidence="7" type="ORF">S03H2_62530</name>
</gene>
<protein>
    <recommendedName>
        <fullName evidence="6">DarT domain-containing protein</fullName>
    </recommendedName>
</protein>
<dbReference type="Pfam" id="PF14487">
    <property type="entry name" value="DarT"/>
    <property type="match status" value="1"/>
</dbReference>
<dbReference type="AlphaFoldDB" id="X1J8T0"/>
<comment type="caution">
    <text evidence="7">The sequence shown here is derived from an EMBL/GenBank/DDBJ whole genome shotgun (WGS) entry which is preliminary data.</text>
</comment>